<dbReference type="AlphaFoldDB" id="A0A9W5W6W5"/>
<dbReference type="OrthoDB" id="2886653at2"/>
<dbReference type="Proteomes" id="UP000053750">
    <property type="component" value="Unassembled WGS sequence"/>
</dbReference>
<evidence type="ECO:0000313" key="1">
    <source>
        <dbReference type="EMBL" id="EXX86355.1"/>
    </source>
</evidence>
<sequence length="61" mass="7198">MNDINGTCCIICGQFKETGIRIVKEFICEACEFEMVRTDVKDEKYPFFVHQLKQIWVQHNA</sequence>
<evidence type="ECO:0000313" key="2">
    <source>
        <dbReference type="Proteomes" id="UP000053750"/>
    </source>
</evidence>
<name>A0A9W5W6W5_9BACL</name>
<proteinExistence type="predicted"/>
<dbReference type="RefSeq" id="WP_036584322.1">
    <property type="nucleotide sequence ID" value="NZ_KK082140.1"/>
</dbReference>
<dbReference type="EMBL" id="JFHU01000194">
    <property type="protein sequence ID" value="EXX86355.1"/>
    <property type="molecule type" value="Genomic_DNA"/>
</dbReference>
<keyword evidence="2" id="KW-1185">Reference proteome</keyword>
<organism evidence="1 2">
    <name type="scientific">Paenibacillus darwinianus</name>
    <dbReference type="NCBI Taxonomy" id="1380763"/>
    <lineage>
        <taxon>Bacteria</taxon>
        <taxon>Bacillati</taxon>
        <taxon>Bacillota</taxon>
        <taxon>Bacilli</taxon>
        <taxon>Bacillales</taxon>
        <taxon>Paenibacillaceae</taxon>
        <taxon>Paenibacillus</taxon>
    </lineage>
</organism>
<dbReference type="InterPro" id="IPR019700">
    <property type="entry name" value="Sigma-G_inhibitor_Gin"/>
</dbReference>
<gene>
    <name evidence="1" type="ORF">BG53_06620</name>
</gene>
<accession>A0A9W5W6W5</accession>
<reference evidence="1 2" key="1">
    <citation type="submission" date="2014-02" db="EMBL/GenBank/DDBJ databases">
        <title>Genome sequence of Paenibacillus darwinianus reveals adaptive mechanisms for survival in Antarctic soils.</title>
        <authorList>
            <person name="Dsouza M."/>
            <person name="Taylor M.W."/>
            <person name="Turner S.J."/>
            <person name="Aislabie J."/>
        </authorList>
    </citation>
    <scope>NUCLEOTIDE SEQUENCE [LARGE SCALE GENOMIC DNA]</scope>
    <source>
        <strain evidence="1 2">CE1</strain>
    </source>
</reference>
<protein>
    <submittedName>
        <fullName evidence="1">Inhibitor of sigma-G Gin</fullName>
    </submittedName>
</protein>
<dbReference type="Pfam" id="PF10764">
    <property type="entry name" value="Gin"/>
    <property type="match status" value="1"/>
</dbReference>
<comment type="caution">
    <text evidence="1">The sequence shown here is derived from an EMBL/GenBank/DDBJ whole genome shotgun (WGS) entry which is preliminary data.</text>
</comment>